<gene>
    <name evidence="1" type="ORF">CY0110_21877</name>
</gene>
<protein>
    <submittedName>
        <fullName evidence="1">Uncharacterized protein</fullName>
    </submittedName>
</protein>
<dbReference type="AlphaFoldDB" id="A3IKS1"/>
<organism evidence="1 2">
    <name type="scientific">Crocosphaera chwakensis CCY0110</name>
    <dbReference type="NCBI Taxonomy" id="391612"/>
    <lineage>
        <taxon>Bacteria</taxon>
        <taxon>Bacillati</taxon>
        <taxon>Cyanobacteriota</taxon>
        <taxon>Cyanophyceae</taxon>
        <taxon>Oscillatoriophycideae</taxon>
        <taxon>Chroococcales</taxon>
        <taxon>Aphanothecaceae</taxon>
        <taxon>Crocosphaera</taxon>
        <taxon>Crocosphaera chwakensis</taxon>
    </lineage>
</organism>
<dbReference type="RefSeq" id="WP_008273934.1">
    <property type="nucleotide sequence ID" value="NZ_AAXW01000004.1"/>
</dbReference>
<dbReference type="EMBL" id="AAXW01000004">
    <property type="protein sequence ID" value="EAZ92790.1"/>
    <property type="molecule type" value="Genomic_DNA"/>
</dbReference>
<evidence type="ECO:0000313" key="1">
    <source>
        <dbReference type="EMBL" id="EAZ92790.1"/>
    </source>
</evidence>
<dbReference type="OrthoDB" id="583459at2"/>
<accession>A3IKS1</accession>
<dbReference type="Proteomes" id="UP000003781">
    <property type="component" value="Unassembled WGS sequence"/>
</dbReference>
<proteinExistence type="predicted"/>
<comment type="caution">
    <text evidence="1">The sequence shown here is derived from an EMBL/GenBank/DDBJ whole genome shotgun (WGS) entry which is preliminary data.</text>
</comment>
<reference evidence="1 2" key="1">
    <citation type="submission" date="2007-03" db="EMBL/GenBank/DDBJ databases">
        <authorList>
            <person name="Stal L."/>
            <person name="Ferriera S."/>
            <person name="Johnson J."/>
            <person name="Kravitz S."/>
            <person name="Beeson K."/>
            <person name="Sutton G."/>
            <person name="Rogers Y.-H."/>
            <person name="Friedman R."/>
            <person name="Frazier M."/>
            <person name="Venter J.C."/>
        </authorList>
    </citation>
    <scope>NUCLEOTIDE SEQUENCE [LARGE SCALE GENOMIC DNA]</scope>
    <source>
        <strain evidence="1 2">CCY0110</strain>
    </source>
</reference>
<keyword evidence="2" id="KW-1185">Reference proteome</keyword>
<evidence type="ECO:0000313" key="2">
    <source>
        <dbReference type="Proteomes" id="UP000003781"/>
    </source>
</evidence>
<sequence length="65" mass="7475">MKEKSSENLDQIDFDDLISESVENAVSRRKKNVELEDDLVELSNEDMKNIKGGLEFPIILGLFFE</sequence>
<name>A3IKS1_9CHRO</name>